<keyword evidence="1" id="KW-0472">Membrane</keyword>
<proteinExistence type="predicted"/>
<dbReference type="InterPro" id="IPR008523">
    <property type="entry name" value="DUF805"/>
</dbReference>
<dbReference type="Proteomes" id="UP000051020">
    <property type="component" value="Unassembled WGS sequence"/>
</dbReference>
<dbReference type="Pfam" id="PF05656">
    <property type="entry name" value="DUF805"/>
    <property type="match status" value="1"/>
</dbReference>
<dbReference type="EMBL" id="AZCU01000019">
    <property type="protein sequence ID" value="KRK22905.1"/>
    <property type="molecule type" value="Genomic_DNA"/>
</dbReference>
<feature type="transmembrane region" description="Helical" evidence="1">
    <location>
        <begin position="58"/>
        <end position="81"/>
    </location>
</feature>
<gene>
    <name evidence="2" type="ORF">FD24_GL001331</name>
</gene>
<evidence type="ECO:0000313" key="2">
    <source>
        <dbReference type="EMBL" id="KRK22905.1"/>
    </source>
</evidence>
<sequence length="155" mass="18108">MRLIHKLAILKHGTDYHIGRHPAAIIILFRGKATMTTAYRKFWDNLLNFSGTATRSEFWWPLIINYILGGLIITIIQLVTGHPIDDIYNWSDWSVNTMSNLIAFIVWLGVLSLKFRRLHDSDHSAWWLLINLVPLIGGIWFFILMVLPSRPNRWQ</sequence>
<accession>A0A837R6G0</accession>
<name>A0A837R6G0_LACPE</name>
<dbReference type="AlphaFoldDB" id="A0A837R6G0"/>
<keyword evidence="1" id="KW-1133">Transmembrane helix</keyword>
<evidence type="ECO:0000256" key="1">
    <source>
        <dbReference type="SAM" id="Phobius"/>
    </source>
</evidence>
<dbReference type="PANTHER" id="PTHR34980:SF2">
    <property type="entry name" value="INNER MEMBRANE PROTEIN YHAH-RELATED"/>
    <property type="match status" value="1"/>
</dbReference>
<evidence type="ECO:0000313" key="3">
    <source>
        <dbReference type="Proteomes" id="UP000051020"/>
    </source>
</evidence>
<feature type="transmembrane region" description="Helical" evidence="1">
    <location>
        <begin position="125"/>
        <end position="147"/>
    </location>
</feature>
<comment type="caution">
    <text evidence="2">The sequence shown here is derived from an EMBL/GenBank/DDBJ whole genome shotgun (WGS) entry which is preliminary data.</text>
</comment>
<dbReference type="PANTHER" id="PTHR34980">
    <property type="entry name" value="INNER MEMBRANE PROTEIN-RELATED-RELATED"/>
    <property type="match status" value="1"/>
</dbReference>
<organism evidence="2 3">
    <name type="scientific">Lactiplantibacillus pentosus DSM 20314</name>
    <dbReference type="NCBI Taxonomy" id="1423791"/>
    <lineage>
        <taxon>Bacteria</taxon>
        <taxon>Bacillati</taxon>
        <taxon>Bacillota</taxon>
        <taxon>Bacilli</taxon>
        <taxon>Lactobacillales</taxon>
        <taxon>Lactobacillaceae</taxon>
        <taxon>Lactiplantibacillus</taxon>
    </lineage>
</organism>
<feature type="transmembrane region" description="Helical" evidence="1">
    <location>
        <begin position="93"/>
        <end position="113"/>
    </location>
</feature>
<protein>
    <submittedName>
        <fullName evidence="2">Integral membrane protein</fullName>
    </submittedName>
</protein>
<dbReference type="GO" id="GO:0005886">
    <property type="term" value="C:plasma membrane"/>
    <property type="evidence" value="ECO:0007669"/>
    <property type="project" value="TreeGrafter"/>
</dbReference>
<reference evidence="2 3" key="1">
    <citation type="journal article" date="2015" name="Genome Announc.">
        <title>Expanding the biotechnology potential of lactobacilli through comparative genomics of 213 strains and associated genera.</title>
        <authorList>
            <person name="Sun Z."/>
            <person name="Harris H.M."/>
            <person name="McCann A."/>
            <person name="Guo C."/>
            <person name="Argimon S."/>
            <person name="Zhang W."/>
            <person name="Yang X."/>
            <person name="Jeffery I.B."/>
            <person name="Cooney J.C."/>
            <person name="Kagawa T.F."/>
            <person name="Liu W."/>
            <person name="Song Y."/>
            <person name="Salvetti E."/>
            <person name="Wrobel A."/>
            <person name="Rasinkangas P."/>
            <person name="Parkhill J."/>
            <person name="Rea M.C."/>
            <person name="O'Sullivan O."/>
            <person name="Ritari J."/>
            <person name="Douillard F.P."/>
            <person name="Paul Ross R."/>
            <person name="Yang R."/>
            <person name="Briner A.E."/>
            <person name="Felis G.E."/>
            <person name="de Vos W.M."/>
            <person name="Barrangou R."/>
            <person name="Klaenhammer T.R."/>
            <person name="Caufield P.W."/>
            <person name="Cui Y."/>
            <person name="Zhang H."/>
            <person name="O'Toole P.W."/>
        </authorList>
    </citation>
    <scope>NUCLEOTIDE SEQUENCE [LARGE SCALE GENOMIC DNA]</scope>
    <source>
        <strain evidence="2 3">DSM 20314</strain>
    </source>
</reference>
<keyword evidence="1" id="KW-0812">Transmembrane</keyword>